<dbReference type="EMBL" id="FNBJ01000016">
    <property type="protein sequence ID" value="SDF59486.1"/>
    <property type="molecule type" value="Genomic_DNA"/>
</dbReference>
<dbReference type="InterPro" id="IPR019301">
    <property type="entry name" value="Flagellar_prot_FlgJ_N"/>
</dbReference>
<evidence type="ECO:0000313" key="2">
    <source>
        <dbReference type="EMBL" id="SDF59486.1"/>
    </source>
</evidence>
<dbReference type="Proteomes" id="UP000198612">
    <property type="component" value="Unassembled WGS sequence"/>
</dbReference>
<organism evidence="3 4">
    <name type="scientific">Halanaerobium congolense</name>
    <dbReference type="NCBI Taxonomy" id="54121"/>
    <lineage>
        <taxon>Bacteria</taxon>
        <taxon>Bacillati</taxon>
        <taxon>Bacillota</taxon>
        <taxon>Clostridia</taxon>
        <taxon>Halanaerobiales</taxon>
        <taxon>Halanaerobiaceae</taxon>
        <taxon>Halanaerobium</taxon>
    </lineage>
</organism>
<proteinExistence type="predicted"/>
<gene>
    <name evidence="2" type="ORF">SAMN04488598_11634</name>
    <name evidence="3" type="ORF">SAMN04515652_11617</name>
</gene>
<dbReference type="Proteomes" id="UP000199519">
    <property type="component" value="Unassembled WGS sequence"/>
</dbReference>
<dbReference type="EMBL" id="FOHG01000016">
    <property type="protein sequence ID" value="SES99965.1"/>
    <property type="molecule type" value="Genomic_DNA"/>
</dbReference>
<feature type="domain" description="Flagellar protein FlgJ N-terminal" evidence="1">
    <location>
        <begin position="75"/>
        <end position="111"/>
    </location>
</feature>
<evidence type="ECO:0000313" key="4">
    <source>
        <dbReference type="Proteomes" id="UP000198612"/>
    </source>
</evidence>
<dbReference type="RefSeq" id="WP_256208182.1">
    <property type="nucleotide sequence ID" value="NZ_FNBJ01000016.1"/>
</dbReference>
<keyword evidence="3" id="KW-0969">Cilium</keyword>
<keyword evidence="3" id="KW-0282">Flagellum</keyword>
<keyword evidence="5" id="KW-1185">Reference proteome</keyword>
<evidence type="ECO:0000259" key="1">
    <source>
        <dbReference type="Pfam" id="PF10135"/>
    </source>
</evidence>
<dbReference type="AlphaFoldDB" id="A0A1I0AZI9"/>
<evidence type="ECO:0000313" key="5">
    <source>
        <dbReference type="Proteomes" id="UP000199519"/>
    </source>
</evidence>
<protein>
    <submittedName>
        <fullName evidence="3">Flagellar protein FlgJ</fullName>
    </submittedName>
</protein>
<reference evidence="4 5" key="1">
    <citation type="submission" date="2016-10" db="EMBL/GenBank/DDBJ databases">
        <authorList>
            <person name="Varghese N."/>
            <person name="Submissions S."/>
        </authorList>
    </citation>
    <scope>NUCLEOTIDE SEQUENCE [LARGE SCALE GENOMIC DNA]</scope>
    <source>
        <strain evidence="2 5">WG2</strain>
        <strain evidence="3 4">WG5</strain>
    </source>
</reference>
<keyword evidence="3" id="KW-0966">Cell projection</keyword>
<accession>A0A1I0AZI9</accession>
<evidence type="ECO:0000313" key="3">
    <source>
        <dbReference type="EMBL" id="SES99965.1"/>
    </source>
</evidence>
<name>A0A1I0AZI9_9FIRM</name>
<dbReference type="Pfam" id="PF10135">
    <property type="entry name" value="Rod-binding"/>
    <property type="match status" value="1"/>
</dbReference>
<sequence>MIEFNFNTLNQNQFNYQMDLQKEKHSQNNLLKMRNKIKNEANKTGKASNNSAEMERLEKEAEKFTAIFVEKMFSEMKSTLSEDKLLDGGYAEDIFSDMLTKEYSQMAGKQGLLAKLNKKLVAQLRSFK</sequence>